<dbReference type="InterPro" id="IPR025668">
    <property type="entry name" value="Tnp_DDE_dom"/>
</dbReference>
<gene>
    <name evidence="2" type="ORF">VIBNISOn1_p0117</name>
</gene>
<reference evidence="2 3" key="1">
    <citation type="journal article" date="2013" name="ISME J.">
        <title>Comparative genomics of pathogenic lineages of Vibrio nigripulchritudo identifies virulence-associated traits.</title>
        <authorList>
            <person name="Goudenege D."/>
            <person name="Labreuche Y."/>
            <person name="Krin E."/>
            <person name="Ansquer D."/>
            <person name="Mangenot S."/>
            <person name="Calteau A."/>
            <person name="Medigue C."/>
            <person name="Mazel D."/>
            <person name="Polz M.F."/>
            <person name="Le Roux F."/>
        </authorList>
    </citation>
    <scope>NUCLEOTIDE SEQUENCE [LARGE SCALE GENOMIC DNA]</scope>
    <source>
        <strain evidence="2 3">SOn1</strain>
    </source>
</reference>
<accession>A0AAV2W0A3</accession>
<name>A0AAV2W0A3_9VIBR</name>
<sequence>MGWFYGFKLHLIISDQGVIISVKVTTANVDDRKPVPTMVDNLWGSLYGDNGYISGPLEQELADKRVTRTPESRSRWW</sequence>
<dbReference type="AlphaFoldDB" id="A0AAV2W0A3"/>
<dbReference type="Proteomes" id="UP000018211">
    <property type="component" value="Unassembled WGS sequence"/>
</dbReference>
<feature type="domain" description="Transposase DDE" evidence="1">
    <location>
        <begin position="1"/>
        <end position="67"/>
    </location>
</feature>
<evidence type="ECO:0000313" key="3">
    <source>
        <dbReference type="Proteomes" id="UP000018211"/>
    </source>
</evidence>
<evidence type="ECO:0000313" key="2">
    <source>
        <dbReference type="EMBL" id="CCO50280.1"/>
    </source>
</evidence>
<comment type="caution">
    <text evidence="2">The sequence shown here is derived from an EMBL/GenBank/DDBJ whole genome shotgun (WGS) entry which is preliminary data.</text>
</comment>
<dbReference type="Pfam" id="PF13612">
    <property type="entry name" value="DDE_Tnp_1_3"/>
    <property type="match status" value="1"/>
</dbReference>
<organism evidence="2 3">
    <name type="scientific">Vibrio nigripulchritudo SOn1</name>
    <dbReference type="NCBI Taxonomy" id="1238450"/>
    <lineage>
        <taxon>Bacteria</taxon>
        <taxon>Pseudomonadati</taxon>
        <taxon>Pseudomonadota</taxon>
        <taxon>Gammaproteobacteria</taxon>
        <taxon>Vibrionales</taxon>
        <taxon>Vibrionaceae</taxon>
        <taxon>Vibrio</taxon>
    </lineage>
</organism>
<proteinExistence type="predicted"/>
<evidence type="ECO:0000259" key="1">
    <source>
        <dbReference type="Pfam" id="PF13612"/>
    </source>
</evidence>
<protein>
    <submittedName>
        <fullName evidence="2">Transposase</fullName>
    </submittedName>
</protein>
<dbReference type="EMBL" id="CAOF01000200">
    <property type="protein sequence ID" value="CCO50280.1"/>
    <property type="molecule type" value="Genomic_DNA"/>
</dbReference>